<evidence type="ECO:0000313" key="2">
    <source>
        <dbReference type="Proteomes" id="UP000326759"/>
    </source>
</evidence>
<reference evidence="1 2" key="1">
    <citation type="journal article" date="2019" name="PLoS Biol.">
        <title>Sex chromosomes control vertical transmission of feminizing Wolbachia symbionts in an isopod.</title>
        <authorList>
            <person name="Becking T."/>
            <person name="Chebbi M.A."/>
            <person name="Giraud I."/>
            <person name="Moumen B."/>
            <person name="Laverre T."/>
            <person name="Caubet Y."/>
            <person name="Peccoud J."/>
            <person name="Gilbert C."/>
            <person name="Cordaux R."/>
        </authorList>
    </citation>
    <scope>NUCLEOTIDE SEQUENCE [LARGE SCALE GENOMIC DNA]</scope>
    <source>
        <strain evidence="1">ANa2</strain>
        <tissue evidence="1">Whole body excluding digestive tract and cuticle</tissue>
    </source>
</reference>
<dbReference type="AlphaFoldDB" id="A0A5N5SQX7"/>
<keyword evidence="2" id="KW-1185">Reference proteome</keyword>
<dbReference type="OrthoDB" id="10542308at2759"/>
<evidence type="ECO:0000313" key="1">
    <source>
        <dbReference type="EMBL" id="KAB7496533.1"/>
    </source>
</evidence>
<proteinExistence type="predicted"/>
<gene>
    <name evidence="1" type="ORF">Anas_04338</name>
</gene>
<dbReference type="EMBL" id="SEYY01021274">
    <property type="protein sequence ID" value="KAB7496533.1"/>
    <property type="molecule type" value="Genomic_DNA"/>
</dbReference>
<name>A0A5N5SQX7_9CRUS</name>
<accession>A0A5N5SQX7</accession>
<organism evidence="1 2">
    <name type="scientific">Armadillidium nasatum</name>
    <dbReference type="NCBI Taxonomy" id="96803"/>
    <lineage>
        <taxon>Eukaryota</taxon>
        <taxon>Metazoa</taxon>
        <taxon>Ecdysozoa</taxon>
        <taxon>Arthropoda</taxon>
        <taxon>Crustacea</taxon>
        <taxon>Multicrustacea</taxon>
        <taxon>Malacostraca</taxon>
        <taxon>Eumalacostraca</taxon>
        <taxon>Peracarida</taxon>
        <taxon>Isopoda</taxon>
        <taxon>Oniscidea</taxon>
        <taxon>Crinocheta</taxon>
        <taxon>Armadillidiidae</taxon>
        <taxon>Armadillidium</taxon>
    </lineage>
</organism>
<protein>
    <submittedName>
        <fullName evidence="1">Uncharacterized protein</fullName>
    </submittedName>
</protein>
<comment type="caution">
    <text evidence="1">The sequence shown here is derived from an EMBL/GenBank/DDBJ whole genome shotgun (WGS) entry which is preliminary data.</text>
</comment>
<sequence length="285" mass="31175">MHIVIGPHHFSISSKFPSVKVESFFDFFGSGNSGRSNNDYGSIFSELVKTRGNKEKDSTPDVSDILGNIVQRKKGGGGGKEVSDMSDFISSLLVKFQNGGQSNDISIFLKDLKLPYGVNVPQGLDVRTFLFNLLRKPDGSPDISMIIKMLGLSPRFSFPLGFNPRNLNLNILFNSDYSLNIRSIINVFGLHSNFRPPGGTQPNQLLYRLLTTGPNGQLDPNLIIRMLGLPAGTQIETGSGNSKAREDNLNINIILGMFGLPPIPTLPSFANPANFIMGPQTYQIL</sequence>
<dbReference type="Proteomes" id="UP000326759">
    <property type="component" value="Unassembled WGS sequence"/>
</dbReference>